<evidence type="ECO:0000256" key="1">
    <source>
        <dbReference type="SAM" id="MobiDB-lite"/>
    </source>
</evidence>
<reference evidence="3" key="1">
    <citation type="journal article" date="2009" name="Nature">
        <title>Genome sequence and analysis of the Irish potato famine pathogen Phytophthora infestans.</title>
        <authorList>
            <consortium name="The Broad Institute Genome Sequencing Platform"/>
            <person name="Haas B.J."/>
            <person name="Kamoun S."/>
            <person name="Zody M.C."/>
            <person name="Jiang R.H."/>
            <person name="Handsaker R.E."/>
            <person name="Cano L.M."/>
            <person name="Grabherr M."/>
            <person name="Kodira C.D."/>
            <person name="Raffaele S."/>
            <person name="Torto-Alalibo T."/>
            <person name="Bozkurt T.O."/>
            <person name="Ah-Fong A.M."/>
            <person name="Alvarado L."/>
            <person name="Anderson V.L."/>
            <person name="Armstrong M.R."/>
            <person name="Avrova A."/>
            <person name="Baxter L."/>
            <person name="Beynon J."/>
            <person name="Boevink P.C."/>
            <person name="Bollmann S.R."/>
            <person name="Bos J.I."/>
            <person name="Bulone V."/>
            <person name="Cai G."/>
            <person name="Cakir C."/>
            <person name="Carrington J.C."/>
            <person name="Chawner M."/>
            <person name="Conti L."/>
            <person name="Costanzo S."/>
            <person name="Ewan R."/>
            <person name="Fahlgren N."/>
            <person name="Fischbach M.A."/>
            <person name="Fugelstad J."/>
            <person name="Gilroy E.M."/>
            <person name="Gnerre S."/>
            <person name="Green P.J."/>
            <person name="Grenville-Briggs L.J."/>
            <person name="Griffith J."/>
            <person name="Grunwald N.J."/>
            <person name="Horn K."/>
            <person name="Horner N.R."/>
            <person name="Hu C.H."/>
            <person name="Huitema E."/>
            <person name="Jeong D.H."/>
            <person name="Jones A.M."/>
            <person name="Jones J.D."/>
            <person name="Jones R.W."/>
            <person name="Karlsson E.K."/>
            <person name="Kunjeti S.G."/>
            <person name="Lamour K."/>
            <person name="Liu Z."/>
            <person name="Ma L."/>
            <person name="Maclean D."/>
            <person name="Chibucos M.C."/>
            <person name="McDonald H."/>
            <person name="McWalters J."/>
            <person name="Meijer H.J."/>
            <person name="Morgan W."/>
            <person name="Morris P.F."/>
            <person name="Munro C.A."/>
            <person name="O'Neill K."/>
            <person name="Ospina-Giraldo M."/>
            <person name="Pinzon A."/>
            <person name="Pritchard L."/>
            <person name="Ramsahoye B."/>
            <person name="Ren Q."/>
            <person name="Restrepo S."/>
            <person name="Roy S."/>
            <person name="Sadanandom A."/>
            <person name="Savidor A."/>
            <person name="Schornack S."/>
            <person name="Schwartz D.C."/>
            <person name="Schumann U.D."/>
            <person name="Schwessinger B."/>
            <person name="Seyer L."/>
            <person name="Sharpe T."/>
            <person name="Silvar C."/>
            <person name="Song J."/>
            <person name="Studholme D.J."/>
            <person name="Sykes S."/>
            <person name="Thines M."/>
            <person name="van de Vondervoort P.J."/>
            <person name="Phuntumart V."/>
            <person name="Wawra S."/>
            <person name="Weide R."/>
            <person name="Win J."/>
            <person name="Young C."/>
            <person name="Zhou S."/>
            <person name="Fry W."/>
            <person name="Meyers B.C."/>
            <person name="van West P."/>
            <person name="Ristaino J."/>
            <person name="Govers F."/>
            <person name="Birch P.R."/>
            <person name="Whisson S.C."/>
            <person name="Judelson H.S."/>
            <person name="Nusbaum C."/>
        </authorList>
    </citation>
    <scope>NUCLEOTIDE SEQUENCE [LARGE SCALE GENOMIC DNA]</scope>
    <source>
        <strain evidence="3">T30-4</strain>
    </source>
</reference>
<dbReference type="HOGENOM" id="CLU_484401_0_0_1"/>
<evidence type="ECO:0008006" key="4">
    <source>
        <dbReference type="Google" id="ProtNLM"/>
    </source>
</evidence>
<dbReference type="eggNOG" id="ENOG502RGCQ">
    <property type="taxonomic scope" value="Eukaryota"/>
</dbReference>
<accession>D0NQY8</accession>
<dbReference type="STRING" id="403677.D0NQY8"/>
<proteinExistence type="predicted"/>
<evidence type="ECO:0000313" key="2">
    <source>
        <dbReference type="EMBL" id="EEY63086.1"/>
    </source>
</evidence>
<dbReference type="EMBL" id="DS028153">
    <property type="protein sequence ID" value="EEY63086.1"/>
    <property type="molecule type" value="Genomic_DNA"/>
</dbReference>
<name>D0NQY8_PHYIT</name>
<keyword evidence="3" id="KW-1185">Reference proteome</keyword>
<dbReference type="KEGG" id="pif:PITG_14731"/>
<dbReference type="PANTHER" id="PTHR33266">
    <property type="entry name" value="CHROMOSOME 15, WHOLE GENOME SHOTGUN SEQUENCE"/>
    <property type="match status" value="1"/>
</dbReference>
<dbReference type="AlphaFoldDB" id="D0NQY8"/>
<dbReference type="VEuPathDB" id="FungiDB:PITG_14731"/>
<evidence type="ECO:0000313" key="3">
    <source>
        <dbReference type="Proteomes" id="UP000006643"/>
    </source>
</evidence>
<dbReference type="PANTHER" id="PTHR33266:SF1">
    <property type="entry name" value="F-BOX DOMAIN-CONTAINING PROTEIN"/>
    <property type="match status" value="1"/>
</dbReference>
<dbReference type="InParanoid" id="D0NQY8"/>
<dbReference type="RefSeq" id="XP_002898609.1">
    <property type="nucleotide sequence ID" value="XM_002898563.1"/>
</dbReference>
<dbReference type="Proteomes" id="UP000006643">
    <property type="component" value="Unassembled WGS sequence"/>
</dbReference>
<protein>
    <recommendedName>
        <fullName evidence="4">Crinkler (CRN) family protein</fullName>
    </recommendedName>
</protein>
<dbReference type="OrthoDB" id="128354at2759"/>
<gene>
    <name evidence="2" type="ORF">PITG_14731</name>
</gene>
<feature type="region of interest" description="Disordered" evidence="1">
    <location>
        <begin position="1"/>
        <end position="20"/>
    </location>
</feature>
<organism evidence="2 3">
    <name type="scientific">Phytophthora infestans (strain T30-4)</name>
    <name type="common">Potato late blight agent</name>
    <dbReference type="NCBI Taxonomy" id="403677"/>
    <lineage>
        <taxon>Eukaryota</taxon>
        <taxon>Sar</taxon>
        <taxon>Stramenopiles</taxon>
        <taxon>Oomycota</taxon>
        <taxon>Peronosporomycetes</taxon>
        <taxon>Peronosporales</taxon>
        <taxon>Peronosporaceae</taxon>
        <taxon>Phytophthora</taxon>
    </lineage>
</organism>
<sequence>MSLDESMQSTESGLVQTNEAAPASTTQIVSRVVYPRLLGNLPGANLPQYAHEMTREDEDTMKQSCYQDGHGFVQYALVAWIMIEYKHDPIVSFPVASKVAKETAEEVKAAISAVINPSLKTTHNLELWDLLEVAFTQLQYRGNAHILFRQYVERCWKQYTGHPGDYKAPYVSIVQSSGFGKSRLLRELSLLTSAELHGTMRVLYTCTRVGQSSGFPEATKGFRNWLFGDYQTLVGMTSCLETIFYYAQQNWASVGVEWLELFTTSDNDAIEALNKAERVRKCRKQMEIEENKRLVILAIDEARSLLVRTRCGHNKLRMLQRALKSANQGIQRYHPNAGVFAVLVDTNPKISQPKASSGRISVPPDDSDAQFPSFVLGHTMDVYWKDVVKMNKTSAYKDAVCIGDKNEAWKYLVSMGRPLWKSTFDASMKKYNSEVKAAERVLRLAAQRMLLGRDTLSLICYDETTMFGVASMLCRLGLRPHSSSSLAPRVVADLMAILAYLNYESDGCLSSFSSDPVLALGATKVWYNCKPALANCILPQLKKLLLNEMLDTCGVDEITPAKR</sequence>
<dbReference type="GeneID" id="9478971"/>